<dbReference type="CDD" id="cd07177">
    <property type="entry name" value="terB_like"/>
    <property type="match status" value="1"/>
</dbReference>
<dbReference type="Gene3D" id="1.10.3680.10">
    <property type="entry name" value="TerB-like"/>
    <property type="match status" value="1"/>
</dbReference>
<comment type="caution">
    <text evidence="3">The sequence shown here is derived from an EMBL/GenBank/DDBJ whole genome shotgun (WGS) entry which is preliminary data.</text>
</comment>
<organism evidence="3 4">
    <name type="scientific">Novipirellula aureliae</name>
    <dbReference type="NCBI Taxonomy" id="2527966"/>
    <lineage>
        <taxon>Bacteria</taxon>
        <taxon>Pseudomonadati</taxon>
        <taxon>Planctomycetota</taxon>
        <taxon>Planctomycetia</taxon>
        <taxon>Pirellulales</taxon>
        <taxon>Pirellulaceae</taxon>
        <taxon>Novipirellula</taxon>
    </lineage>
</organism>
<feature type="domain" description="Zinc-ribbon 15" evidence="2">
    <location>
        <begin position="19"/>
        <end position="64"/>
    </location>
</feature>
<keyword evidence="4" id="KW-1185">Reference proteome</keyword>
<dbReference type="InterPro" id="IPR031493">
    <property type="entry name" value="Zinc_ribbon_15"/>
</dbReference>
<sequence>MILIGTMNLTRTRDRGSFYCPTCRTSNSYRLRARRPFLTLYFIPTVPIGGAEEFVQCDGCRSTWDITVLEMNRKQHEAILEGQYKEEVTRACVLVALADDYVSETEVDVLLDVSERWLDWPMEREELGHLCSVARENKINATNYVLTTSRRWSQSQKRQALQAMFLVASAEGEMGEKQIQILSELRTLLEMTEAEYAEAIEEAISQA</sequence>
<dbReference type="OrthoDB" id="1261251at2"/>
<evidence type="ECO:0000259" key="2">
    <source>
        <dbReference type="Pfam" id="PF17032"/>
    </source>
</evidence>
<dbReference type="InterPro" id="IPR007791">
    <property type="entry name" value="DjlA_N"/>
</dbReference>
<feature type="domain" description="Co-chaperone DjlA N-terminal" evidence="1">
    <location>
        <begin position="88"/>
        <end position="199"/>
    </location>
</feature>
<evidence type="ECO:0000259" key="1">
    <source>
        <dbReference type="Pfam" id="PF05099"/>
    </source>
</evidence>
<dbReference type="AlphaFoldDB" id="A0A5C6DLD3"/>
<dbReference type="Pfam" id="PF05099">
    <property type="entry name" value="TerB"/>
    <property type="match status" value="1"/>
</dbReference>
<dbReference type="EMBL" id="SJPY01000008">
    <property type="protein sequence ID" value="TWU36617.1"/>
    <property type="molecule type" value="Genomic_DNA"/>
</dbReference>
<gene>
    <name evidence="3" type="ORF">Q31b_48980</name>
</gene>
<proteinExistence type="predicted"/>
<evidence type="ECO:0000313" key="3">
    <source>
        <dbReference type="EMBL" id="TWU36617.1"/>
    </source>
</evidence>
<dbReference type="SUPFAM" id="SSF158682">
    <property type="entry name" value="TerB-like"/>
    <property type="match status" value="1"/>
</dbReference>
<dbReference type="Proteomes" id="UP000315471">
    <property type="component" value="Unassembled WGS sequence"/>
</dbReference>
<protein>
    <submittedName>
        <fullName evidence="3">Tellurite resistance protein TerB</fullName>
    </submittedName>
</protein>
<accession>A0A5C6DLD3</accession>
<dbReference type="InterPro" id="IPR029024">
    <property type="entry name" value="TerB-like"/>
</dbReference>
<dbReference type="Pfam" id="PF17032">
    <property type="entry name" value="Zn_ribbon_15"/>
    <property type="match status" value="1"/>
</dbReference>
<reference evidence="3 4" key="1">
    <citation type="submission" date="2019-02" db="EMBL/GenBank/DDBJ databases">
        <title>Deep-cultivation of Planctomycetes and their phenomic and genomic characterization uncovers novel biology.</title>
        <authorList>
            <person name="Wiegand S."/>
            <person name="Jogler M."/>
            <person name="Boedeker C."/>
            <person name="Pinto D."/>
            <person name="Vollmers J."/>
            <person name="Rivas-Marin E."/>
            <person name="Kohn T."/>
            <person name="Peeters S.H."/>
            <person name="Heuer A."/>
            <person name="Rast P."/>
            <person name="Oberbeckmann S."/>
            <person name="Bunk B."/>
            <person name="Jeske O."/>
            <person name="Meyerdierks A."/>
            <person name="Storesund J.E."/>
            <person name="Kallscheuer N."/>
            <person name="Luecker S."/>
            <person name="Lage O.M."/>
            <person name="Pohl T."/>
            <person name="Merkel B.J."/>
            <person name="Hornburger P."/>
            <person name="Mueller R.-W."/>
            <person name="Bruemmer F."/>
            <person name="Labrenz M."/>
            <person name="Spormann A.M."/>
            <person name="Op Den Camp H."/>
            <person name="Overmann J."/>
            <person name="Amann R."/>
            <person name="Jetten M.S.M."/>
            <person name="Mascher T."/>
            <person name="Medema M.H."/>
            <person name="Devos D.P."/>
            <person name="Kaster A.-K."/>
            <person name="Ovreas L."/>
            <person name="Rohde M."/>
            <person name="Galperin M.Y."/>
            <person name="Jogler C."/>
        </authorList>
    </citation>
    <scope>NUCLEOTIDE SEQUENCE [LARGE SCALE GENOMIC DNA]</scope>
    <source>
        <strain evidence="3 4">Q31b</strain>
    </source>
</reference>
<name>A0A5C6DLD3_9BACT</name>
<evidence type="ECO:0000313" key="4">
    <source>
        <dbReference type="Proteomes" id="UP000315471"/>
    </source>
</evidence>